<evidence type="ECO:0000313" key="1">
    <source>
        <dbReference type="EMBL" id="ARK20043.1"/>
    </source>
</evidence>
<accession>A0A1W6EWE1</accession>
<sequence>MMLSGVIPSIVKLLSDPSRDRQFNTPSAVTFCIGGPPRGASFLIKVKHYNCALIRLYHPATVIAEFSYRRL</sequence>
<organism evidence="1">
    <name type="scientific">Ampulex compressa</name>
    <name type="common">Emerald cockroach wasp</name>
    <dbReference type="NCBI Taxonomy" id="860918"/>
    <lineage>
        <taxon>Eukaryota</taxon>
        <taxon>Metazoa</taxon>
        <taxon>Ecdysozoa</taxon>
        <taxon>Arthropoda</taxon>
        <taxon>Hexapoda</taxon>
        <taxon>Insecta</taxon>
        <taxon>Pterygota</taxon>
        <taxon>Neoptera</taxon>
        <taxon>Endopterygota</taxon>
        <taxon>Hymenoptera</taxon>
        <taxon>Apocrita</taxon>
        <taxon>Aculeata</taxon>
        <taxon>Apoidea</taxon>
        <taxon>Ampulicidae</taxon>
        <taxon>Ampulicini</taxon>
        <taxon>Ampulex</taxon>
    </lineage>
</organism>
<name>A0A1W6EWE1_AMPCP</name>
<proteinExistence type="evidence at transcript level"/>
<protein>
    <submittedName>
        <fullName evidence="1">Venom protein</fullName>
    </submittedName>
</protein>
<reference evidence="1" key="1">
    <citation type="submission" date="2017-02" db="EMBL/GenBank/DDBJ databases">
        <title>Parasitoid Jewel Wasp Mounts Multi-Pronged Neurochemical Attack to Hijack a Host Brain.</title>
        <authorList>
            <person name="Arvidson R.S."/>
            <person name="Kaiser M."/>
            <person name="Libersat F."/>
            <person name="Adams M.E."/>
        </authorList>
    </citation>
    <scope>NUCLEOTIDE SEQUENCE</scope>
    <source>
        <strain evidence="1">261</strain>
    </source>
</reference>
<dbReference type="AlphaFoldDB" id="A0A1W6EWE1"/>
<dbReference type="EMBL" id="KY563634">
    <property type="protein sequence ID" value="ARK20043.1"/>
    <property type="molecule type" value="mRNA"/>
</dbReference>